<evidence type="ECO:0000313" key="4">
    <source>
        <dbReference type="Proteomes" id="UP001597227"/>
    </source>
</evidence>
<accession>A0ABW4MSV7</accession>
<dbReference type="PANTHER" id="PTHR15108">
    <property type="entry name" value="N-ACYLGLUCOSAMINE-2-EPIMERASE"/>
    <property type="match status" value="1"/>
</dbReference>
<evidence type="ECO:0000256" key="2">
    <source>
        <dbReference type="ARBA" id="ARBA00023235"/>
    </source>
</evidence>
<keyword evidence="2" id="KW-0413">Isomerase</keyword>
<dbReference type="InterPro" id="IPR008928">
    <property type="entry name" value="6-hairpin_glycosidase_sf"/>
</dbReference>
<dbReference type="Gene3D" id="1.50.10.10">
    <property type="match status" value="1"/>
</dbReference>
<evidence type="ECO:0000313" key="3">
    <source>
        <dbReference type="EMBL" id="MFD1780234.1"/>
    </source>
</evidence>
<reference evidence="4" key="1">
    <citation type="journal article" date="2019" name="Int. J. Syst. Evol. Microbiol.">
        <title>The Global Catalogue of Microorganisms (GCM) 10K type strain sequencing project: providing services to taxonomists for standard genome sequencing and annotation.</title>
        <authorList>
            <consortium name="The Broad Institute Genomics Platform"/>
            <consortium name="The Broad Institute Genome Sequencing Center for Infectious Disease"/>
            <person name="Wu L."/>
            <person name="Ma J."/>
        </authorList>
    </citation>
    <scope>NUCLEOTIDE SEQUENCE [LARGE SCALE GENOMIC DNA]</scope>
    <source>
        <strain evidence="4">CCUG 15531</strain>
    </source>
</reference>
<dbReference type="InterPro" id="IPR010819">
    <property type="entry name" value="AGE/CE"/>
</dbReference>
<comment type="similarity">
    <text evidence="1">Belongs to the N-acylglucosamine 2-epimerase family.</text>
</comment>
<dbReference type="SUPFAM" id="SSF48208">
    <property type="entry name" value="Six-hairpin glycosidases"/>
    <property type="match status" value="1"/>
</dbReference>
<dbReference type="RefSeq" id="WP_388039839.1">
    <property type="nucleotide sequence ID" value="NZ_JBHUEK010000025.1"/>
</dbReference>
<organism evidence="3 4">
    <name type="scientific">Fredinandcohnia salidurans</name>
    <dbReference type="NCBI Taxonomy" id="2595041"/>
    <lineage>
        <taxon>Bacteria</taxon>
        <taxon>Bacillati</taxon>
        <taxon>Bacillota</taxon>
        <taxon>Bacilli</taxon>
        <taxon>Bacillales</taxon>
        <taxon>Bacillaceae</taxon>
        <taxon>Fredinandcohnia</taxon>
    </lineage>
</organism>
<evidence type="ECO:0000256" key="1">
    <source>
        <dbReference type="ARBA" id="ARBA00008558"/>
    </source>
</evidence>
<dbReference type="EMBL" id="JBHUEK010000025">
    <property type="protein sequence ID" value="MFD1780234.1"/>
    <property type="molecule type" value="Genomic_DNA"/>
</dbReference>
<dbReference type="Pfam" id="PF07221">
    <property type="entry name" value="GlcNAc_2-epim"/>
    <property type="match status" value="1"/>
</dbReference>
<keyword evidence="4" id="KW-1185">Reference proteome</keyword>
<gene>
    <name evidence="3" type="ORF">ACFSFW_16340</name>
</gene>
<proteinExistence type="inferred from homology"/>
<dbReference type="Proteomes" id="UP001597227">
    <property type="component" value="Unassembled WGS sequence"/>
</dbReference>
<comment type="caution">
    <text evidence="3">The sequence shown here is derived from an EMBL/GenBank/DDBJ whole genome shotgun (WGS) entry which is preliminary data.</text>
</comment>
<protein>
    <submittedName>
        <fullName evidence="3">AGE family epimerase/isomerase</fullName>
    </submittedName>
</protein>
<name>A0ABW4MSV7_9BACI</name>
<dbReference type="InterPro" id="IPR012341">
    <property type="entry name" value="6hp_glycosidase-like_sf"/>
</dbReference>
<sequence>MDTQQLVSFYKKEIEENFWPFWEKAFDDGTGGVFTCFSNDGSTLVSKDKYTWSQGRFLWLCSELYRLSEQGKVSLNKQYLKEMADKTYHFLINHTVMKNQHVLYAVTHDGKPIKGQEDISVFADCFYVIGVTKYADVFADETAFEQAYQVYESIHQRIDQGHFRTEPYPIPVGYSSHSIQMIMLNVAQEVEETAEKFTKPVVKKAKQISERILQELILEDGRIVELRPKDSSNEDTLLANHVNPGHALESVWFHVHSLHEWDKEDQHKNLQILSNVTRQAIKLGWDDEHGGLLRFVDKNGTEPAGRLINDPYEKLILDTWDTKLWWPHSEALYTVLLLYKHTKEEFFLHWYKTFFEYSFSTFPNPDKEIGEWIQIRDRQGEPLQKVVALPVKDPFHILRNFILILKLF</sequence>